<feature type="non-terminal residue" evidence="2">
    <location>
        <position position="210"/>
    </location>
</feature>
<dbReference type="Proteomes" id="UP000292881">
    <property type="component" value="Unassembled WGS sequence"/>
</dbReference>
<dbReference type="GO" id="GO:0008684">
    <property type="term" value="F:2-oxopent-4-enoate hydratase activity"/>
    <property type="evidence" value="ECO:0007669"/>
    <property type="project" value="TreeGrafter"/>
</dbReference>
<comment type="caution">
    <text evidence="2">The sequence shown here is derived from an EMBL/GenBank/DDBJ whole genome shotgun (WGS) entry which is preliminary data.</text>
</comment>
<dbReference type="PANTHER" id="PTHR30143:SF0">
    <property type="entry name" value="2-KETO-4-PENTENOATE HYDRATASE"/>
    <property type="match status" value="1"/>
</dbReference>
<evidence type="ECO:0000256" key="1">
    <source>
        <dbReference type="SAM" id="MobiDB-lite"/>
    </source>
</evidence>
<dbReference type="SUPFAM" id="SSF56529">
    <property type="entry name" value="FAH"/>
    <property type="match status" value="1"/>
</dbReference>
<dbReference type="OrthoDB" id="9792137at2"/>
<reference evidence="2 3" key="1">
    <citation type="submission" date="2019-01" db="EMBL/GenBank/DDBJ databases">
        <authorList>
            <person name="Li J."/>
        </authorList>
    </citation>
    <scope>NUCLEOTIDE SEQUENCE [LARGE SCALE GENOMIC DNA]</scope>
    <source>
        <strain evidence="2 3">CGMCC 4.7180</strain>
    </source>
</reference>
<dbReference type="AlphaFoldDB" id="A0A4Q2JEZ1"/>
<feature type="region of interest" description="Disordered" evidence="1">
    <location>
        <begin position="1"/>
        <end position="21"/>
    </location>
</feature>
<keyword evidence="3" id="KW-1185">Reference proteome</keyword>
<dbReference type="RefSeq" id="WP_129235157.1">
    <property type="nucleotide sequence ID" value="NZ_SDPL01000237.1"/>
</dbReference>
<dbReference type="Gene3D" id="3.90.850.10">
    <property type="entry name" value="Fumarylacetoacetase-like, C-terminal domain"/>
    <property type="match status" value="1"/>
</dbReference>
<protein>
    <recommendedName>
        <fullName evidence="4">4-oxalocrotonate decarboxylase</fullName>
    </recommendedName>
</protein>
<dbReference type="EMBL" id="SDPL01000237">
    <property type="protein sequence ID" value="RXZ46122.1"/>
    <property type="molecule type" value="Genomic_DNA"/>
</dbReference>
<gene>
    <name evidence="2" type="ORF">ESO86_11590</name>
</gene>
<evidence type="ECO:0000313" key="3">
    <source>
        <dbReference type="Proteomes" id="UP000292881"/>
    </source>
</evidence>
<evidence type="ECO:0000313" key="2">
    <source>
        <dbReference type="EMBL" id="RXZ46122.1"/>
    </source>
</evidence>
<organism evidence="2 3">
    <name type="scientific">Agromyces binzhouensis</name>
    <dbReference type="NCBI Taxonomy" id="1817495"/>
    <lineage>
        <taxon>Bacteria</taxon>
        <taxon>Bacillati</taxon>
        <taxon>Actinomycetota</taxon>
        <taxon>Actinomycetes</taxon>
        <taxon>Micrococcales</taxon>
        <taxon>Microbacteriaceae</taxon>
        <taxon>Agromyces</taxon>
    </lineage>
</organism>
<dbReference type="InterPro" id="IPR036663">
    <property type="entry name" value="Fumarylacetoacetase_C_sf"/>
</dbReference>
<accession>A0A4Q2JEZ1</accession>
<dbReference type="PANTHER" id="PTHR30143">
    <property type="entry name" value="ACID HYDRATASE"/>
    <property type="match status" value="1"/>
</dbReference>
<proteinExistence type="predicted"/>
<name>A0A4Q2JEZ1_9MICO</name>
<sequence>MTEDLAVEASAPPAPRTAPGRTARLAHALDEAQRRALPIARPSDDRPLDLDAAYEVQRALVSLRTARGERVVGVKLGFTSREKARQMGVDDVIIGSLTDAMRVVDGDAVPAGRGIHPRVEPEIAFLLGPGIADPDSEASAAIAAVAPALEVIDSRYRDFRFDLGDVIADDASASAFAIGPWRAADAAATLANRAVALELGGRQAQVGSTA</sequence>
<evidence type="ECO:0008006" key="4">
    <source>
        <dbReference type="Google" id="ProtNLM"/>
    </source>
</evidence>
<dbReference type="GO" id="GO:0005737">
    <property type="term" value="C:cytoplasm"/>
    <property type="evidence" value="ECO:0007669"/>
    <property type="project" value="TreeGrafter"/>
</dbReference>
<dbReference type="InterPro" id="IPR050772">
    <property type="entry name" value="Hydratase-Decarb/MhpD_sf"/>
</dbReference>